<keyword evidence="1" id="KW-0472">Membrane</keyword>
<evidence type="ECO:0000313" key="3">
    <source>
        <dbReference type="Proteomes" id="UP000278807"/>
    </source>
</evidence>
<keyword evidence="1" id="KW-1133">Transmembrane helix</keyword>
<feature type="transmembrane region" description="Helical" evidence="1">
    <location>
        <begin position="113"/>
        <end position="139"/>
    </location>
</feature>
<reference evidence="4" key="1">
    <citation type="submission" date="2017-02" db="UniProtKB">
        <authorList>
            <consortium name="WormBaseParasite"/>
        </authorList>
    </citation>
    <scope>IDENTIFICATION</scope>
</reference>
<proteinExistence type="predicted"/>
<dbReference type="Proteomes" id="UP000278807">
    <property type="component" value="Unassembled WGS sequence"/>
</dbReference>
<protein>
    <submittedName>
        <fullName evidence="4">Multi antimicrobial extrusion protein</fullName>
    </submittedName>
</protein>
<reference evidence="2 3" key="2">
    <citation type="submission" date="2018-11" db="EMBL/GenBank/DDBJ databases">
        <authorList>
            <consortium name="Pathogen Informatics"/>
        </authorList>
    </citation>
    <scope>NUCLEOTIDE SEQUENCE [LARGE SCALE GENOMIC DNA]</scope>
</reference>
<name>A0A0R3TG71_RODNA</name>
<evidence type="ECO:0000313" key="2">
    <source>
        <dbReference type="EMBL" id="VDO01918.1"/>
    </source>
</evidence>
<organism evidence="4">
    <name type="scientific">Rodentolepis nana</name>
    <name type="common">Dwarf tapeworm</name>
    <name type="synonym">Hymenolepis nana</name>
    <dbReference type="NCBI Taxonomy" id="102285"/>
    <lineage>
        <taxon>Eukaryota</taxon>
        <taxon>Metazoa</taxon>
        <taxon>Spiralia</taxon>
        <taxon>Lophotrochozoa</taxon>
        <taxon>Platyhelminthes</taxon>
        <taxon>Cestoda</taxon>
        <taxon>Eucestoda</taxon>
        <taxon>Cyclophyllidea</taxon>
        <taxon>Hymenolepididae</taxon>
        <taxon>Rodentolepis</taxon>
    </lineage>
</organism>
<sequence>MEYLIGNAWPLSIVADSARSLQNAGRYYFDFLHKISSNMGSYIVSGLCIPGNLFGMFEQDFNSITSTASFRILNLTIHNIVYSIIPFLRGEGPVFNLNEDNPLIRALHFCLRILYYVSMIIAIFILPTFFISIFILGIIYLNFGYGIAVISAGCIVSFTIINLAIQFCLTKQTIQDPSNQKNAEAIKVSLTH</sequence>
<evidence type="ECO:0000256" key="1">
    <source>
        <dbReference type="SAM" id="Phobius"/>
    </source>
</evidence>
<keyword evidence="3" id="KW-1185">Reference proteome</keyword>
<gene>
    <name evidence="2" type="ORF">HNAJ_LOCUS6058</name>
</gene>
<dbReference type="EMBL" id="UZAE01005956">
    <property type="protein sequence ID" value="VDO01918.1"/>
    <property type="molecule type" value="Genomic_DNA"/>
</dbReference>
<evidence type="ECO:0000313" key="4">
    <source>
        <dbReference type="WBParaSite" id="HNAJ_0000606201-mRNA-1"/>
    </source>
</evidence>
<dbReference type="AlphaFoldDB" id="A0A0R3TG71"/>
<keyword evidence="1" id="KW-0812">Transmembrane</keyword>
<feature type="transmembrane region" description="Helical" evidence="1">
    <location>
        <begin position="145"/>
        <end position="165"/>
    </location>
</feature>
<accession>A0A0R3TG71</accession>
<dbReference type="WBParaSite" id="HNAJ_0000606201-mRNA-1">
    <property type="protein sequence ID" value="HNAJ_0000606201-mRNA-1"/>
    <property type="gene ID" value="HNAJ_0000606201"/>
</dbReference>